<dbReference type="SUPFAM" id="SSF53098">
    <property type="entry name" value="Ribonuclease H-like"/>
    <property type="match status" value="1"/>
</dbReference>
<evidence type="ECO:0000313" key="1">
    <source>
        <dbReference type="EMBL" id="CAK9257348.1"/>
    </source>
</evidence>
<protein>
    <recommendedName>
        <fullName evidence="3">Reverse transcriptase Ty1/copia-type domain-containing protein</fullName>
    </recommendedName>
</protein>
<evidence type="ECO:0008006" key="3">
    <source>
        <dbReference type="Google" id="ProtNLM"/>
    </source>
</evidence>
<sequence>MFDEDTFMIINKNTNGIVILKGCLDGKIAFKFDKDKEYVDGTFNKFLEENKIKDEYPYAHEQNGFIECDNQVVMEVRKNILHVKGLLTCPWAKVTNTIVHVLNKTMTEVLDAIFSLDATHDMNIMQYDVKTTYGGLQKEIYITFRNFVTLVLNGISRLIFFLTKYNLVISDANPCVYRNNECIELSLGFLSMMELHVPLMNPSSWTCCAIYVDILRLINDLAMIM</sequence>
<gene>
    <name evidence="1" type="ORF">CSSPJE1EN1_LOCUS2826</name>
</gene>
<name>A0ABP0VSC1_9BRYO</name>
<keyword evidence="2" id="KW-1185">Reference proteome</keyword>
<evidence type="ECO:0000313" key="2">
    <source>
        <dbReference type="Proteomes" id="UP001497444"/>
    </source>
</evidence>
<dbReference type="EMBL" id="OZ020105">
    <property type="protein sequence ID" value="CAK9257348.1"/>
    <property type="molecule type" value="Genomic_DNA"/>
</dbReference>
<accession>A0ABP0VSC1</accession>
<reference evidence="1" key="1">
    <citation type="submission" date="2024-02" db="EMBL/GenBank/DDBJ databases">
        <authorList>
            <consortium name="ELIXIR-Norway"/>
            <consortium name="Elixir Norway"/>
        </authorList>
    </citation>
    <scope>NUCLEOTIDE SEQUENCE</scope>
</reference>
<dbReference type="InterPro" id="IPR012337">
    <property type="entry name" value="RNaseH-like_sf"/>
</dbReference>
<proteinExistence type="predicted"/>
<dbReference type="InterPro" id="IPR036397">
    <property type="entry name" value="RNaseH_sf"/>
</dbReference>
<dbReference type="Proteomes" id="UP001497444">
    <property type="component" value="Chromosome 10"/>
</dbReference>
<dbReference type="Gene3D" id="3.30.420.10">
    <property type="entry name" value="Ribonuclease H-like superfamily/Ribonuclease H"/>
    <property type="match status" value="1"/>
</dbReference>
<organism evidence="1 2">
    <name type="scientific">Sphagnum jensenii</name>
    <dbReference type="NCBI Taxonomy" id="128206"/>
    <lineage>
        <taxon>Eukaryota</taxon>
        <taxon>Viridiplantae</taxon>
        <taxon>Streptophyta</taxon>
        <taxon>Embryophyta</taxon>
        <taxon>Bryophyta</taxon>
        <taxon>Sphagnophytina</taxon>
        <taxon>Sphagnopsida</taxon>
        <taxon>Sphagnales</taxon>
        <taxon>Sphagnaceae</taxon>
        <taxon>Sphagnum</taxon>
    </lineage>
</organism>